<comment type="catalytic activity">
    <reaction evidence="5">
        <text>Endohydrolysis of (1-&gt;4)-alpha-D-glucosidic linkages in polysaccharides containing three or more (1-&gt;4)-alpha-linked D-glucose units.</text>
        <dbReference type="EC" id="3.2.1.1"/>
    </reaction>
</comment>
<evidence type="ECO:0000259" key="6">
    <source>
        <dbReference type="SMART" id="SM00642"/>
    </source>
</evidence>
<feature type="domain" description="Glycosyl hydrolase family 13 catalytic" evidence="6">
    <location>
        <begin position="39"/>
        <end position="448"/>
    </location>
</feature>
<dbReference type="InterPro" id="IPR013780">
    <property type="entry name" value="Glyco_hydro_b"/>
</dbReference>
<dbReference type="PROSITE" id="PS51257">
    <property type="entry name" value="PROKAR_LIPOPROTEIN"/>
    <property type="match status" value="1"/>
</dbReference>
<protein>
    <recommendedName>
        <fullName evidence="5">Alpha-amylase</fullName>
        <ecNumber evidence="5">3.2.1.1</ecNumber>
    </recommendedName>
</protein>
<comment type="similarity">
    <text evidence="1 4">Belongs to the glycosyl hydrolase 13 family.</text>
</comment>
<dbReference type="InterPro" id="IPR045857">
    <property type="entry name" value="O16G_dom_2"/>
</dbReference>
<keyword evidence="3 5" id="KW-0326">Glycosidase</keyword>
<dbReference type="PANTHER" id="PTHR10357:SF179">
    <property type="entry name" value="NEUTRAL AND BASIC AMINO ACID TRANSPORT PROTEIN RBAT"/>
    <property type="match status" value="1"/>
</dbReference>
<sequence length="533" mass="61452">MRANLWLFSMALITLACSPMEKELKESLPDRWPNAVTYEIFVQSFADSDGDGIGDIKGMTSKLDYLQELGVEAVWLMPINPSPSYHKYDVSDYYGIHSDYGTMEDFQEFLEEAHQRHIKVIMDLVINHCSKLHPWFLNALKEDGEYRDYFVWADKAGIEAEGNLLKAKTGDSDNIHQWNEVSGQDELYFSFFWSGMPDLNYDNPKLREEIYEIGNFWLTKIGVDGFRLDAAKHIYPDHRAADNHAFWKEFKTKMETYKPEVYLVGEVWADLPTQAPFAQGFSALFNFDLAFSIMETVKNGQVVSATIHEHAWKVLDEGSPVTLFNESEKAFKQYNPDFINTTFLTNHDQNRVMSFFENHEKKAKLAASILLTLPGAPYIYYGEEIGMRGLKPDELIREPFLWETKNDSMRTQWMEPTYNTTNVVAPLSVQRKDSGSIFNHYKSLIHFRRKSAVMTYGEVEQIDLANDELLAFTRSHAGDTVLVVHNLSSRVKRIRQLEPYSLILFTTSKKVRQTADVLALPPYQTIILSKPQK</sequence>
<evidence type="ECO:0000256" key="3">
    <source>
        <dbReference type="ARBA" id="ARBA00023295"/>
    </source>
</evidence>
<dbReference type="RefSeq" id="WP_395416462.1">
    <property type="nucleotide sequence ID" value="NZ_JBIPKE010000013.1"/>
</dbReference>
<organism evidence="7 8">
    <name type="scientific">Marinoscillum luteum</name>
    <dbReference type="NCBI Taxonomy" id="861051"/>
    <lineage>
        <taxon>Bacteria</taxon>
        <taxon>Pseudomonadati</taxon>
        <taxon>Bacteroidota</taxon>
        <taxon>Cytophagia</taxon>
        <taxon>Cytophagales</taxon>
        <taxon>Reichenbachiellaceae</taxon>
        <taxon>Marinoscillum</taxon>
    </lineage>
</organism>
<dbReference type="SMART" id="SM00642">
    <property type="entry name" value="Aamy"/>
    <property type="match status" value="1"/>
</dbReference>
<comment type="caution">
    <text evidence="7">The sequence shown here is derived from an EMBL/GenBank/DDBJ whole genome shotgun (WGS) entry which is preliminary data.</text>
</comment>
<proteinExistence type="inferred from homology"/>
<dbReference type="Gene3D" id="3.20.20.80">
    <property type="entry name" value="Glycosidases"/>
    <property type="match status" value="1"/>
</dbReference>
<dbReference type="SUPFAM" id="SSF51011">
    <property type="entry name" value="Glycosyl hydrolase domain"/>
    <property type="match status" value="1"/>
</dbReference>
<dbReference type="EMBL" id="JBIPKE010000013">
    <property type="protein sequence ID" value="MFH6982824.1"/>
    <property type="molecule type" value="Genomic_DNA"/>
</dbReference>
<dbReference type="CDD" id="cd11316">
    <property type="entry name" value="AmyAc_bac2_AmyA"/>
    <property type="match status" value="1"/>
</dbReference>
<dbReference type="EC" id="3.2.1.1" evidence="5"/>
<dbReference type="PANTHER" id="PTHR10357">
    <property type="entry name" value="ALPHA-AMYLASE FAMILY MEMBER"/>
    <property type="match status" value="1"/>
</dbReference>
<keyword evidence="2 5" id="KW-0378">Hydrolase</keyword>
<dbReference type="Pfam" id="PF23915">
    <property type="entry name" value="SusG_C"/>
    <property type="match status" value="1"/>
</dbReference>
<dbReference type="PRINTS" id="PR00110">
    <property type="entry name" value="ALPHAAMYLASE"/>
</dbReference>
<dbReference type="GO" id="GO:0016787">
    <property type="term" value="F:hydrolase activity"/>
    <property type="evidence" value="ECO:0007669"/>
    <property type="project" value="UniProtKB-KW"/>
</dbReference>
<evidence type="ECO:0000313" key="7">
    <source>
        <dbReference type="EMBL" id="MFH6982824.1"/>
    </source>
</evidence>
<evidence type="ECO:0000313" key="8">
    <source>
        <dbReference type="Proteomes" id="UP001610063"/>
    </source>
</evidence>
<name>A0ABW7N7X6_9BACT</name>
<accession>A0ABW7N7X6</accession>
<dbReference type="Gene3D" id="2.60.40.1180">
    <property type="entry name" value="Golgi alpha-mannosidase II"/>
    <property type="match status" value="1"/>
</dbReference>
<evidence type="ECO:0000256" key="1">
    <source>
        <dbReference type="ARBA" id="ARBA00008061"/>
    </source>
</evidence>
<evidence type="ECO:0000256" key="4">
    <source>
        <dbReference type="RuleBase" id="RU003615"/>
    </source>
</evidence>
<dbReference type="InterPro" id="IPR017853">
    <property type="entry name" value="GH"/>
</dbReference>
<evidence type="ECO:0000256" key="5">
    <source>
        <dbReference type="RuleBase" id="RU361134"/>
    </source>
</evidence>
<evidence type="ECO:0000256" key="2">
    <source>
        <dbReference type="ARBA" id="ARBA00022801"/>
    </source>
</evidence>
<keyword evidence="8" id="KW-1185">Reference proteome</keyword>
<keyword evidence="5" id="KW-0119">Carbohydrate metabolism</keyword>
<gene>
    <name evidence="7" type="ORF">ACHKAR_05220</name>
</gene>
<dbReference type="Gene3D" id="3.90.400.10">
    <property type="entry name" value="Oligo-1,6-glucosidase, Domain 2"/>
    <property type="match status" value="1"/>
</dbReference>
<dbReference type="InterPro" id="IPR006046">
    <property type="entry name" value="Alpha_amylase"/>
</dbReference>
<dbReference type="SUPFAM" id="SSF51445">
    <property type="entry name" value="(Trans)glycosidases"/>
    <property type="match status" value="1"/>
</dbReference>
<dbReference type="InterPro" id="IPR056300">
    <property type="entry name" value="SusG-like_C"/>
</dbReference>
<dbReference type="InterPro" id="IPR006047">
    <property type="entry name" value="GH13_cat_dom"/>
</dbReference>
<dbReference type="Proteomes" id="UP001610063">
    <property type="component" value="Unassembled WGS sequence"/>
</dbReference>
<reference evidence="7 8" key="1">
    <citation type="journal article" date="2013" name="Int. J. Syst. Evol. Microbiol.">
        <title>Marinoscillum luteum sp. nov., isolated from marine sediment.</title>
        <authorList>
            <person name="Cha I.T."/>
            <person name="Park S.J."/>
            <person name="Kim S.J."/>
            <person name="Kim J.G."/>
            <person name="Jung M.Y."/>
            <person name="Shin K.S."/>
            <person name="Kwon K.K."/>
            <person name="Yang S.H."/>
            <person name="Seo Y.S."/>
            <person name="Rhee S.K."/>
        </authorList>
    </citation>
    <scope>NUCLEOTIDE SEQUENCE [LARGE SCALE GENOMIC DNA]</scope>
    <source>
        <strain evidence="7 8">KCTC 23939</strain>
    </source>
</reference>
<dbReference type="Pfam" id="PF00128">
    <property type="entry name" value="Alpha-amylase"/>
    <property type="match status" value="1"/>
</dbReference>